<keyword evidence="1" id="KW-1133">Transmembrane helix</keyword>
<keyword evidence="4" id="KW-1185">Reference proteome</keyword>
<dbReference type="SUPFAM" id="SSF49562">
    <property type="entry name" value="C2 domain (Calcium/lipid-binding domain, CaLB)"/>
    <property type="match status" value="1"/>
</dbReference>
<dbReference type="InterPro" id="IPR000008">
    <property type="entry name" value="C2_dom"/>
</dbReference>
<organism evidence="3 4">
    <name type="scientific">Hypholoma sublateritium (strain FD-334 SS-4)</name>
    <dbReference type="NCBI Taxonomy" id="945553"/>
    <lineage>
        <taxon>Eukaryota</taxon>
        <taxon>Fungi</taxon>
        <taxon>Dikarya</taxon>
        <taxon>Basidiomycota</taxon>
        <taxon>Agaricomycotina</taxon>
        <taxon>Agaricomycetes</taxon>
        <taxon>Agaricomycetidae</taxon>
        <taxon>Agaricales</taxon>
        <taxon>Agaricineae</taxon>
        <taxon>Strophariaceae</taxon>
        <taxon>Hypholoma</taxon>
    </lineage>
</organism>
<dbReference type="OrthoDB" id="5427664at2759"/>
<evidence type="ECO:0000313" key="4">
    <source>
        <dbReference type="Proteomes" id="UP000054270"/>
    </source>
</evidence>
<feature type="transmembrane region" description="Helical" evidence="1">
    <location>
        <begin position="61"/>
        <end position="80"/>
    </location>
</feature>
<proteinExistence type="predicted"/>
<dbReference type="STRING" id="945553.A0A0D2PWQ8"/>
<dbReference type="AlphaFoldDB" id="A0A0D2PWQ8"/>
<dbReference type="Pfam" id="PF00168">
    <property type="entry name" value="C2"/>
    <property type="match status" value="1"/>
</dbReference>
<keyword evidence="1" id="KW-0812">Transmembrane</keyword>
<reference evidence="4" key="1">
    <citation type="submission" date="2014-04" db="EMBL/GenBank/DDBJ databases">
        <title>Evolutionary Origins and Diversification of the Mycorrhizal Mutualists.</title>
        <authorList>
            <consortium name="DOE Joint Genome Institute"/>
            <consortium name="Mycorrhizal Genomics Consortium"/>
            <person name="Kohler A."/>
            <person name="Kuo A."/>
            <person name="Nagy L.G."/>
            <person name="Floudas D."/>
            <person name="Copeland A."/>
            <person name="Barry K.W."/>
            <person name="Cichocki N."/>
            <person name="Veneault-Fourrey C."/>
            <person name="LaButti K."/>
            <person name="Lindquist E.A."/>
            <person name="Lipzen A."/>
            <person name="Lundell T."/>
            <person name="Morin E."/>
            <person name="Murat C."/>
            <person name="Riley R."/>
            <person name="Ohm R."/>
            <person name="Sun H."/>
            <person name="Tunlid A."/>
            <person name="Henrissat B."/>
            <person name="Grigoriev I.V."/>
            <person name="Hibbett D.S."/>
            <person name="Martin F."/>
        </authorList>
    </citation>
    <scope>NUCLEOTIDE SEQUENCE [LARGE SCALE GENOMIC DNA]</scope>
    <source>
        <strain evidence="4">FD-334 SS-4</strain>
    </source>
</reference>
<feature type="domain" description="C2" evidence="2">
    <location>
        <begin position="338"/>
        <end position="477"/>
    </location>
</feature>
<name>A0A0D2PWQ8_HYPSF</name>
<sequence>MFIILSFIGDLVWQQPRHFRIALYLQSLLSGALYPYWVYSCSQDVAKSVLLVRFSPRDAPGAYWSMTSTAFSLIISSIVTSVKNEISLLDAIVVVYVTLLPVLASAFGLSEIMAPASKNSTRAVQSPLLIVANWVRSALTYSFALYVWIAAPTFGSELPECNARTRLIFFGASLPALGSGRYLSLAGWGLFSALFVYRAARGRTTILYATQALCSSLAGQKLLKPKRDPKNEVHRQTVRRKNFATGEETSTSRLLRPGQIFHDLIQGVASQILDWAPSGSDRWYQLYGKTILVAFLAIWVIVMTELELLLNDIDKSQNNQWGFGQILPLLLTISPLFSLWESILSKRAAGPSDEPRRIRFTIRSARGLQRPQCELDPFPPEEIEKMDEETVKLLRAPSPFVIVTIKEEEMYTTFQERNTHDPEWEEVFDAEISDLVTVVVRVFDRKCIDNNWPAFIGYTTIHPFTALPYPGVNASEDDDAATEAALADIPLIFEGKTMPDMTISLTLSTDTEEEPTLRIVPPFRNGPLETRVERRVGLVKFGKKKVGRKKETTTHVYQMYNLD</sequence>
<evidence type="ECO:0000256" key="1">
    <source>
        <dbReference type="SAM" id="Phobius"/>
    </source>
</evidence>
<dbReference type="Proteomes" id="UP000054270">
    <property type="component" value="Unassembled WGS sequence"/>
</dbReference>
<feature type="transmembrane region" description="Helical" evidence="1">
    <location>
        <begin position="322"/>
        <end position="340"/>
    </location>
</feature>
<dbReference type="EMBL" id="KN817540">
    <property type="protein sequence ID" value="KJA23925.1"/>
    <property type="molecule type" value="Genomic_DNA"/>
</dbReference>
<feature type="transmembrane region" description="Helical" evidence="1">
    <location>
        <begin position="182"/>
        <end position="200"/>
    </location>
</feature>
<dbReference type="Gene3D" id="2.60.40.150">
    <property type="entry name" value="C2 domain"/>
    <property type="match status" value="1"/>
</dbReference>
<gene>
    <name evidence="3" type="ORF">HYPSUDRAFT_201047</name>
</gene>
<feature type="transmembrane region" description="Helical" evidence="1">
    <location>
        <begin position="86"/>
        <end position="107"/>
    </location>
</feature>
<evidence type="ECO:0000313" key="3">
    <source>
        <dbReference type="EMBL" id="KJA23925.1"/>
    </source>
</evidence>
<protein>
    <recommendedName>
        <fullName evidence="2">C2 domain-containing protein</fullName>
    </recommendedName>
</protein>
<dbReference type="InterPro" id="IPR035892">
    <property type="entry name" value="C2_domain_sf"/>
</dbReference>
<evidence type="ECO:0000259" key="2">
    <source>
        <dbReference type="PROSITE" id="PS50004"/>
    </source>
</evidence>
<dbReference type="PROSITE" id="PS50004">
    <property type="entry name" value="C2"/>
    <property type="match status" value="1"/>
</dbReference>
<accession>A0A0D2PWQ8</accession>
<feature type="transmembrane region" description="Helical" evidence="1">
    <location>
        <begin position="21"/>
        <end position="40"/>
    </location>
</feature>
<keyword evidence="1" id="KW-0472">Membrane</keyword>
<dbReference type="SMART" id="SM00239">
    <property type="entry name" value="C2"/>
    <property type="match status" value="1"/>
</dbReference>
<feature type="transmembrane region" description="Helical" evidence="1">
    <location>
        <begin position="291"/>
        <end position="310"/>
    </location>
</feature>
<feature type="transmembrane region" description="Helical" evidence="1">
    <location>
        <begin position="128"/>
        <end position="149"/>
    </location>
</feature>